<dbReference type="HOGENOM" id="CLU_1269741_0_0_1"/>
<reference evidence="2 3" key="1">
    <citation type="journal article" date="2014" name="Genome Biol.">
        <title>Transcriptome and methylome profiling reveals relics of genome dominance in the mesopolyploid Brassica oleracea.</title>
        <authorList>
            <person name="Parkin I.A."/>
            <person name="Koh C."/>
            <person name="Tang H."/>
            <person name="Robinson S.J."/>
            <person name="Kagale S."/>
            <person name="Clarke W.E."/>
            <person name="Town C.D."/>
            <person name="Nixon J."/>
            <person name="Krishnakumar V."/>
            <person name="Bidwell S.L."/>
            <person name="Denoeud F."/>
            <person name="Belcram H."/>
            <person name="Links M.G."/>
            <person name="Just J."/>
            <person name="Clarke C."/>
            <person name="Bender T."/>
            <person name="Huebert T."/>
            <person name="Mason A.S."/>
            <person name="Pires J.C."/>
            <person name="Barker G."/>
            <person name="Moore J."/>
            <person name="Walley P.G."/>
            <person name="Manoli S."/>
            <person name="Batley J."/>
            <person name="Edwards D."/>
            <person name="Nelson M.N."/>
            <person name="Wang X."/>
            <person name="Paterson A.H."/>
            <person name="King G."/>
            <person name="Bancroft I."/>
            <person name="Chalhoub B."/>
            <person name="Sharpe A.G."/>
        </authorList>
    </citation>
    <scope>NUCLEOTIDE SEQUENCE</scope>
    <source>
        <strain evidence="2 3">cv. TO1000</strain>
    </source>
</reference>
<keyword evidence="1" id="KW-0812">Transmembrane</keyword>
<reference evidence="2" key="2">
    <citation type="submission" date="2015-03" db="UniProtKB">
        <authorList>
            <consortium name="EnsemblPlants"/>
        </authorList>
    </citation>
    <scope>IDENTIFICATION</scope>
</reference>
<evidence type="ECO:0000256" key="1">
    <source>
        <dbReference type="SAM" id="Phobius"/>
    </source>
</evidence>
<keyword evidence="1" id="KW-1133">Transmembrane helix</keyword>
<proteinExistence type="predicted"/>
<protein>
    <submittedName>
        <fullName evidence="2">Uncharacterized protein</fullName>
    </submittedName>
</protein>
<dbReference type="Gramene" id="Bo4g086460.1">
    <property type="protein sequence ID" value="Bo4g086460.1"/>
    <property type="gene ID" value="Bo4g086460"/>
</dbReference>
<keyword evidence="1" id="KW-0472">Membrane</keyword>
<dbReference type="Proteomes" id="UP000032141">
    <property type="component" value="Chromosome C4"/>
</dbReference>
<evidence type="ECO:0000313" key="3">
    <source>
        <dbReference type="Proteomes" id="UP000032141"/>
    </source>
</evidence>
<dbReference type="AlphaFoldDB" id="A0A0D3BVB2"/>
<accession>A0A0D3BVB2</accession>
<organism evidence="2 3">
    <name type="scientific">Brassica oleracea var. oleracea</name>
    <dbReference type="NCBI Taxonomy" id="109376"/>
    <lineage>
        <taxon>Eukaryota</taxon>
        <taxon>Viridiplantae</taxon>
        <taxon>Streptophyta</taxon>
        <taxon>Embryophyta</taxon>
        <taxon>Tracheophyta</taxon>
        <taxon>Spermatophyta</taxon>
        <taxon>Magnoliopsida</taxon>
        <taxon>eudicotyledons</taxon>
        <taxon>Gunneridae</taxon>
        <taxon>Pentapetalae</taxon>
        <taxon>rosids</taxon>
        <taxon>malvids</taxon>
        <taxon>Brassicales</taxon>
        <taxon>Brassicaceae</taxon>
        <taxon>Brassiceae</taxon>
        <taxon>Brassica</taxon>
    </lineage>
</organism>
<sequence length="218" mass="23675">ATSESGRPKVVAEGSRIINGGCSQGGKGKREIVEVMKTRASQFQVEYGNLKGAFNSMGDFRECRGSVGSLWKSHEDDYVFETEMELMKGGMKDHAHAEATIPPIDGKILGFWDPIPVSPDTVETTADFPADAFGASLSRSFNFDLIRVYAPTPPTLFLERGIVELVLRRAAYVPLSRIKPSRSSILCRERFYSAVVAVLTALIEMIVAGSVFSSGCSG</sequence>
<name>A0A0D3BVB2_BRAOL</name>
<evidence type="ECO:0000313" key="2">
    <source>
        <dbReference type="EnsemblPlants" id="Bo4g086460.1"/>
    </source>
</evidence>
<feature type="transmembrane region" description="Helical" evidence="1">
    <location>
        <begin position="191"/>
        <end position="212"/>
    </location>
</feature>
<dbReference type="EnsemblPlants" id="Bo4g086460.1">
    <property type="protein sequence ID" value="Bo4g086460.1"/>
    <property type="gene ID" value="Bo4g086460"/>
</dbReference>
<keyword evidence="3" id="KW-1185">Reference proteome</keyword>